<evidence type="ECO:0000256" key="1">
    <source>
        <dbReference type="ARBA" id="ARBA00023015"/>
    </source>
</evidence>
<dbReference type="InterPro" id="IPR041479">
    <property type="entry name" value="TetR_CgmR_C"/>
</dbReference>
<accession>A0A135HV02</accession>
<evidence type="ECO:0000259" key="5">
    <source>
        <dbReference type="PROSITE" id="PS50977"/>
    </source>
</evidence>
<dbReference type="STRING" id="1494590.ATN84_13655"/>
<evidence type="ECO:0000256" key="3">
    <source>
        <dbReference type="ARBA" id="ARBA00023163"/>
    </source>
</evidence>
<gene>
    <name evidence="6" type="ORF">ATN84_13655</name>
</gene>
<dbReference type="PANTHER" id="PTHR30055">
    <property type="entry name" value="HTH-TYPE TRANSCRIPTIONAL REGULATOR RUTR"/>
    <property type="match status" value="1"/>
</dbReference>
<comment type="caution">
    <text evidence="6">The sequence shown here is derived from an EMBL/GenBank/DDBJ whole genome shotgun (WGS) entry which is preliminary data.</text>
</comment>
<organism evidence="6 7">
    <name type="scientific">Paramesorhizobium deserti</name>
    <dbReference type="NCBI Taxonomy" id="1494590"/>
    <lineage>
        <taxon>Bacteria</taxon>
        <taxon>Pseudomonadati</taxon>
        <taxon>Pseudomonadota</taxon>
        <taxon>Alphaproteobacteria</taxon>
        <taxon>Hyphomicrobiales</taxon>
        <taxon>Phyllobacteriaceae</taxon>
        <taxon>Paramesorhizobium</taxon>
    </lineage>
</organism>
<evidence type="ECO:0000256" key="2">
    <source>
        <dbReference type="ARBA" id="ARBA00023125"/>
    </source>
</evidence>
<dbReference type="Pfam" id="PF00440">
    <property type="entry name" value="TetR_N"/>
    <property type="match status" value="1"/>
</dbReference>
<dbReference type="OrthoDB" id="9809772at2"/>
<dbReference type="Proteomes" id="UP000070107">
    <property type="component" value="Unassembled WGS sequence"/>
</dbReference>
<keyword evidence="1" id="KW-0805">Transcription regulation</keyword>
<keyword evidence="2 4" id="KW-0238">DNA-binding</keyword>
<feature type="DNA-binding region" description="H-T-H motif" evidence="4">
    <location>
        <begin position="29"/>
        <end position="48"/>
    </location>
</feature>
<dbReference type="InterPro" id="IPR009057">
    <property type="entry name" value="Homeodomain-like_sf"/>
</dbReference>
<keyword evidence="3" id="KW-0804">Transcription</keyword>
<evidence type="ECO:0000313" key="7">
    <source>
        <dbReference type="Proteomes" id="UP000070107"/>
    </source>
</evidence>
<evidence type="ECO:0000256" key="4">
    <source>
        <dbReference type="PROSITE-ProRule" id="PRU00335"/>
    </source>
</evidence>
<dbReference type="GO" id="GO:0003700">
    <property type="term" value="F:DNA-binding transcription factor activity"/>
    <property type="evidence" value="ECO:0007669"/>
    <property type="project" value="TreeGrafter"/>
</dbReference>
<dbReference type="InterPro" id="IPR050109">
    <property type="entry name" value="HTH-type_TetR-like_transc_reg"/>
</dbReference>
<name>A0A135HV02_9HYPH</name>
<proteinExistence type="predicted"/>
<dbReference type="Pfam" id="PF17937">
    <property type="entry name" value="TetR_C_28"/>
    <property type="match status" value="1"/>
</dbReference>
<protein>
    <submittedName>
        <fullName evidence="6">TetR family transcriptional regulator</fullName>
    </submittedName>
</protein>
<feature type="domain" description="HTH tetR-type" evidence="5">
    <location>
        <begin position="6"/>
        <end position="66"/>
    </location>
</feature>
<dbReference type="PROSITE" id="PS50977">
    <property type="entry name" value="HTH_TETR_2"/>
    <property type="match status" value="1"/>
</dbReference>
<dbReference type="RefSeq" id="WP_068882617.1">
    <property type="nucleotide sequence ID" value="NZ_LNTU01000023.1"/>
</dbReference>
<dbReference type="Gene3D" id="1.10.357.10">
    <property type="entry name" value="Tetracycline Repressor, domain 2"/>
    <property type="match status" value="1"/>
</dbReference>
<dbReference type="EMBL" id="LNTU01000023">
    <property type="protein sequence ID" value="KXF77025.1"/>
    <property type="molecule type" value="Genomic_DNA"/>
</dbReference>
<dbReference type="PANTHER" id="PTHR30055:SF234">
    <property type="entry name" value="HTH-TYPE TRANSCRIPTIONAL REGULATOR BETI"/>
    <property type="match status" value="1"/>
</dbReference>
<dbReference type="InterPro" id="IPR001647">
    <property type="entry name" value="HTH_TetR"/>
</dbReference>
<reference evidence="6 7" key="1">
    <citation type="submission" date="2015-11" db="EMBL/GenBank/DDBJ databases">
        <title>Draft genome sequence of Paramesorhizobium deserti A-3-E, a strain highly resistant to diverse beta-lactam antibiotics.</title>
        <authorList>
            <person name="Lv R."/>
            <person name="Yang X."/>
            <person name="Fang N."/>
            <person name="Guo J."/>
            <person name="Luo X."/>
            <person name="Peng F."/>
            <person name="Yang R."/>
            <person name="Cui Y."/>
            <person name="Fang C."/>
            <person name="Song Y."/>
        </authorList>
    </citation>
    <scope>NUCLEOTIDE SEQUENCE [LARGE SCALE GENOMIC DNA]</scope>
    <source>
        <strain evidence="6 7">A-3-E</strain>
    </source>
</reference>
<dbReference type="SUPFAM" id="SSF46689">
    <property type="entry name" value="Homeodomain-like"/>
    <property type="match status" value="1"/>
</dbReference>
<sequence>MHGKKLSSRERILLAATALAKEVGPAHLSLDAVAARAGLSKGGLLYRFPTKAKLLEAVVEEHLKEHDKALRAEEESRKGVPNSIAEAFLEVFRSEYRHKEPPPSGVLAALAENPEFISPIRRYNRQLLDRMQAQSNDHASALVTFLAIEGMRSMQLLDCDVLTDTERDAIMQRLAALLRGVGPDSTDTGNILETSGH</sequence>
<evidence type="ECO:0000313" key="6">
    <source>
        <dbReference type="EMBL" id="KXF77025.1"/>
    </source>
</evidence>
<keyword evidence="7" id="KW-1185">Reference proteome</keyword>
<dbReference type="GO" id="GO:0000976">
    <property type="term" value="F:transcription cis-regulatory region binding"/>
    <property type="evidence" value="ECO:0007669"/>
    <property type="project" value="TreeGrafter"/>
</dbReference>
<dbReference type="AlphaFoldDB" id="A0A135HV02"/>